<dbReference type="EnsemblPlants" id="evm.model.07.1372">
    <property type="protein sequence ID" value="cds.evm.model.07.1372"/>
    <property type="gene ID" value="evm.TU.07.1372"/>
</dbReference>
<accession>A0A803Q2D8</accession>
<proteinExistence type="predicted"/>
<protein>
    <submittedName>
        <fullName evidence="2">Uncharacterized protein</fullName>
    </submittedName>
</protein>
<dbReference type="Proteomes" id="UP000596661">
    <property type="component" value="Chromosome 7"/>
</dbReference>
<feature type="region of interest" description="Disordered" evidence="1">
    <location>
        <begin position="1"/>
        <end position="40"/>
    </location>
</feature>
<sequence length="74" mass="8565">MGYGWKKKKRGGRRRERGRSKGRTPSKDHGHGSTFHHITDSDNELLSEEITVLPYSKDIGSEDLMFLLFFLLGW</sequence>
<evidence type="ECO:0000256" key="1">
    <source>
        <dbReference type="SAM" id="MobiDB-lite"/>
    </source>
</evidence>
<name>A0A803Q2D8_CANSA</name>
<dbReference type="EMBL" id="UZAU01000664">
    <property type="status" value="NOT_ANNOTATED_CDS"/>
    <property type="molecule type" value="Genomic_DNA"/>
</dbReference>
<organism evidence="2 3">
    <name type="scientific">Cannabis sativa</name>
    <name type="common">Hemp</name>
    <name type="synonym">Marijuana</name>
    <dbReference type="NCBI Taxonomy" id="3483"/>
    <lineage>
        <taxon>Eukaryota</taxon>
        <taxon>Viridiplantae</taxon>
        <taxon>Streptophyta</taxon>
        <taxon>Embryophyta</taxon>
        <taxon>Tracheophyta</taxon>
        <taxon>Spermatophyta</taxon>
        <taxon>Magnoliopsida</taxon>
        <taxon>eudicotyledons</taxon>
        <taxon>Gunneridae</taxon>
        <taxon>Pentapetalae</taxon>
        <taxon>rosids</taxon>
        <taxon>fabids</taxon>
        <taxon>Rosales</taxon>
        <taxon>Cannabaceae</taxon>
        <taxon>Cannabis</taxon>
    </lineage>
</organism>
<keyword evidence="3" id="KW-1185">Reference proteome</keyword>
<evidence type="ECO:0000313" key="2">
    <source>
        <dbReference type="EnsemblPlants" id="cds.evm.model.07.1372"/>
    </source>
</evidence>
<dbReference type="AlphaFoldDB" id="A0A803Q2D8"/>
<feature type="compositionally biased region" description="Basic residues" evidence="1">
    <location>
        <begin position="1"/>
        <end position="24"/>
    </location>
</feature>
<evidence type="ECO:0000313" key="3">
    <source>
        <dbReference type="Proteomes" id="UP000596661"/>
    </source>
</evidence>
<reference evidence="2" key="1">
    <citation type="submission" date="2018-11" db="EMBL/GenBank/DDBJ databases">
        <authorList>
            <person name="Grassa J C."/>
        </authorList>
    </citation>
    <scope>NUCLEOTIDE SEQUENCE [LARGE SCALE GENOMIC DNA]</scope>
</reference>
<reference evidence="2" key="2">
    <citation type="submission" date="2021-03" db="UniProtKB">
        <authorList>
            <consortium name="EnsemblPlants"/>
        </authorList>
    </citation>
    <scope>IDENTIFICATION</scope>
</reference>
<dbReference type="Gramene" id="evm.model.07.1372">
    <property type="protein sequence ID" value="cds.evm.model.07.1372"/>
    <property type="gene ID" value="evm.TU.07.1372"/>
</dbReference>